<evidence type="ECO:0000313" key="2">
    <source>
        <dbReference type="EMBL" id="OEG71329.1"/>
    </source>
</evidence>
<accession>A0A1E5ILI9</accession>
<comment type="caution">
    <text evidence="2">The sequence shown here is derived from an EMBL/GenBank/DDBJ whole genome shotgun (WGS) entry which is preliminary data.</text>
</comment>
<keyword evidence="3" id="KW-1185">Reference proteome</keyword>
<name>A0A1E5ILI9_ENDTX</name>
<reference evidence="2 3" key="1">
    <citation type="submission" date="2015-11" db="EMBL/GenBank/DDBJ databases">
        <title>Evidence for parallel genomic evolution in an endosymbiosis of termite gut flagellates.</title>
        <authorList>
            <person name="Zheng H."/>
        </authorList>
    </citation>
    <scope>NUCLEOTIDE SEQUENCE [LARGE SCALE GENOMIC DNA]</scope>
    <source>
        <strain evidence="2 3">CET450</strain>
    </source>
</reference>
<evidence type="ECO:0000313" key="3">
    <source>
        <dbReference type="Proteomes" id="UP000095237"/>
    </source>
</evidence>
<evidence type="ECO:0000256" key="1">
    <source>
        <dbReference type="SAM" id="Coils"/>
    </source>
</evidence>
<organism evidence="2 3">
    <name type="scientific">Endomicrobium trichonymphae</name>
    <dbReference type="NCBI Taxonomy" id="1408204"/>
    <lineage>
        <taxon>Bacteria</taxon>
        <taxon>Pseudomonadati</taxon>
        <taxon>Elusimicrobiota</taxon>
        <taxon>Endomicrobiia</taxon>
        <taxon>Endomicrobiales</taxon>
        <taxon>Endomicrobiaceae</taxon>
        <taxon>Candidatus Endomicrobiellum</taxon>
    </lineage>
</organism>
<dbReference type="Proteomes" id="UP000095237">
    <property type="component" value="Unassembled WGS sequence"/>
</dbReference>
<gene>
    <name evidence="2" type="ORF">ATZ36_15325</name>
</gene>
<proteinExistence type="predicted"/>
<keyword evidence="1" id="KW-0175">Coiled coil</keyword>
<sequence>MVYQHLRKAVAVVFMLLFLVSPSNSGIFSFFNSLCKCENERSKIKQCEKKLTDVKANNERKNLEIGECNADLAYFKGRGSEGTSRSDRDLYCCNTLQAIEITTVFLFAGFL</sequence>
<protein>
    <submittedName>
        <fullName evidence="2">Uncharacterized protein</fullName>
    </submittedName>
</protein>
<dbReference type="AlphaFoldDB" id="A0A1E5ILI9"/>
<feature type="coiled-coil region" evidence="1">
    <location>
        <begin position="37"/>
        <end position="64"/>
    </location>
</feature>
<dbReference type="EMBL" id="LNVX01000224">
    <property type="protein sequence ID" value="OEG71329.1"/>
    <property type="molecule type" value="Genomic_DNA"/>
</dbReference>